<evidence type="ECO:0000256" key="2">
    <source>
        <dbReference type="ARBA" id="ARBA00007577"/>
    </source>
</evidence>
<dbReference type="InterPro" id="IPR011527">
    <property type="entry name" value="ABC1_TM_dom"/>
</dbReference>
<keyword evidence="8 11" id="KW-1133">Transmembrane helix</keyword>
<dbReference type="GO" id="GO:0015421">
    <property type="term" value="F:ABC-type oligopeptide transporter activity"/>
    <property type="evidence" value="ECO:0007669"/>
    <property type="project" value="TreeGrafter"/>
</dbReference>
<evidence type="ECO:0000256" key="7">
    <source>
        <dbReference type="ARBA" id="ARBA00022840"/>
    </source>
</evidence>
<feature type="transmembrane region" description="Helical" evidence="11">
    <location>
        <begin position="323"/>
        <end position="346"/>
    </location>
</feature>
<evidence type="ECO:0000256" key="8">
    <source>
        <dbReference type="ARBA" id="ARBA00022989"/>
    </source>
</evidence>
<dbReference type="InterPro" id="IPR003593">
    <property type="entry name" value="AAA+_ATPase"/>
</dbReference>
<evidence type="ECO:0000259" key="12">
    <source>
        <dbReference type="PROSITE" id="PS50893"/>
    </source>
</evidence>
<dbReference type="EMBL" id="KN847317">
    <property type="protein sequence ID" value="KIW61139.1"/>
    <property type="molecule type" value="Genomic_DNA"/>
</dbReference>
<dbReference type="Proteomes" id="UP000054342">
    <property type="component" value="Unassembled WGS sequence"/>
</dbReference>
<dbReference type="STRING" id="348802.A0A0D2FLY0"/>
<keyword evidence="6" id="KW-0547">Nucleotide-binding</keyword>
<proteinExistence type="inferred from homology"/>
<feature type="compositionally biased region" description="Basic and acidic residues" evidence="10">
    <location>
        <begin position="445"/>
        <end position="459"/>
    </location>
</feature>
<dbReference type="InterPro" id="IPR039421">
    <property type="entry name" value="Type_1_exporter"/>
</dbReference>
<dbReference type="SMART" id="SM00382">
    <property type="entry name" value="AAA"/>
    <property type="match status" value="2"/>
</dbReference>
<comment type="subcellular location">
    <subcellularLocation>
        <location evidence="1">Membrane</location>
        <topology evidence="1">Multi-pass membrane protein</topology>
    </subcellularLocation>
</comment>
<feature type="transmembrane region" description="Helical" evidence="11">
    <location>
        <begin position="958"/>
        <end position="982"/>
    </location>
</feature>
<dbReference type="InterPro" id="IPR017871">
    <property type="entry name" value="ABC_transporter-like_CS"/>
</dbReference>
<evidence type="ECO:0000256" key="5">
    <source>
        <dbReference type="ARBA" id="ARBA00022737"/>
    </source>
</evidence>
<dbReference type="PANTHER" id="PTHR43394">
    <property type="entry name" value="ATP-DEPENDENT PERMEASE MDL1, MITOCHONDRIAL"/>
    <property type="match status" value="1"/>
</dbReference>
<dbReference type="CDD" id="cd18577">
    <property type="entry name" value="ABC_6TM_Pgp_ABCB1_D1_like"/>
    <property type="match status" value="1"/>
</dbReference>
<dbReference type="GO" id="GO:0016887">
    <property type="term" value="F:ATP hydrolysis activity"/>
    <property type="evidence" value="ECO:0007669"/>
    <property type="project" value="InterPro"/>
</dbReference>
<dbReference type="Pfam" id="PF00005">
    <property type="entry name" value="ABC_tran"/>
    <property type="match status" value="2"/>
</dbReference>
<evidence type="ECO:0000256" key="10">
    <source>
        <dbReference type="SAM" id="MobiDB-lite"/>
    </source>
</evidence>
<evidence type="ECO:0000256" key="9">
    <source>
        <dbReference type="ARBA" id="ARBA00023136"/>
    </source>
</evidence>
<feature type="transmembrane region" description="Helical" evidence="11">
    <location>
        <begin position="776"/>
        <end position="795"/>
    </location>
</feature>
<feature type="compositionally biased region" description="Basic and acidic residues" evidence="10">
    <location>
        <begin position="692"/>
        <end position="704"/>
    </location>
</feature>
<feature type="region of interest" description="Disordered" evidence="10">
    <location>
        <begin position="680"/>
        <end position="704"/>
    </location>
</feature>
<reference evidence="14 15" key="1">
    <citation type="submission" date="2015-01" db="EMBL/GenBank/DDBJ databases">
        <title>The Genome Sequence of Exophiala xenobiotica CBS118157.</title>
        <authorList>
            <consortium name="The Broad Institute Genomics Platform"/>
            <person name="Cuomo C."/>
            <person name="de Hoog S."/>
            <person name="Gorbushina A."/>
            <person name="Stielow B."/>
            <person name="Teixiera M."/>
            <person name="Abouelleil A."/>
            <person name="Chapman S.B."/>
            <person name="Priest M."/>
            <person name="Young S.K."/>
            <person name="Wortman J."/>
            <person name="Nusbaum C."/>
            <person name="Birren B."/>
        </authorList>
    </citation>
    <scope>NUCLEOTIDE SEQUENCE [LARGE SCALE GENOMIC DNA]</scope>
    <source>
        <strain evidence="14 15">CBS 118157</strain>
    </source>
</reference>
<dbReference type="SUPFAM" id="SSF52540">
    <property type="entry name" value="P-loop containing nucleoside triphosphate hydrolases"/>
    <property type="match status" value="3"/>
</dbReference>
<sequence>MAAAGEQAPSTEPKTATSEIAQGTAITIKDKDNSKSEKAHFVNYWRILSHRTRRDSIALLVAFVCSVGSGTALPLMNIVFGHLVGNFNGYFIPGSNVTKAEFKSSVANNALYILYLFIGKFVLTYVAMFCFRTTGLRISANLRLAYIKSLFAQPIKRLDEVSAGTVTNTITTSANTIQMSISDKLHSLFMALALTIAAFAIAFRYSWAMTLVTGSSLLFVLLVYSITTPIVLKKLQQVEKGNERAASKAGEIFGSIRAVFSLGAEPALTKKYVSSVNDVHKQGLGLSLLMGIQLSPIWFSMYSAFALAFWFGLKLFREGHIHSISTVITVFFSVLIVVGVLGAMVAPIMAITKAISCSTEFFSMIDSQKISYEGMDESDVSSHEDIELRDVSFAYPSRPHVPVLRGFDATFHKGKTTALVGPSGAGKSSIVALLERWYELEPRKAHLGDDEHANEHGQDRNSASEGEDADKEEKLPSLVGGTISIGGHNIRDINLKWWRSQIGLVQQEPFLFSDTILNNVSFGLLGTQWENESDVLKRQRVEKACKEAFADEFINQLPDGYLTQVGESGIKLSGGQRQRLAIARSIIREPAILILDEATSSIDVRGERIVQQALERVSQNRTTVVIAHRLSTIRKADNIVVIRHGRKIEEGTHEQLQKIPDGLYASLVRAQQLEAESVPKSVDSDDGSWGAIERKETSGSTKQKPEEVTIAYKPTGFFGSLGRFLFEQREHWKLYVLTVAGAMGAGSAFSLQSWIFAKLIEVFRFTGAKLKSQGDFWSLMFFILALGVAVCYFVLGFTSNHLSVHVSTTYRLEYFQNILRNPIPFFDREGNASGSLMGRLSTDPKVIQELLGLNGVFPLIAFFNITGCIAIAFSFGWKLTLVAFFSAMPVILVAAVVRIRFDLQFEKWNSEVFSHSSQFANEAIGAFRTVTSLTMEDTIINKYSDLLRDQIRKSALKATYASLVFALSDSIELCAMALTFWYGGQLLASREYNPVQFFVIYIAVVQGAQGAGQFFSFAPDIANATAAANRILGIRHEVAQREKVVSRGQPLPHSNAHTGAKIELKAVTFQYPTRDTPIYRNLNISIQSGQFVAFVGPSGCGKTTVISLLERFYEPLSGTITFNDQDVKGIELTSYRRALSLVAQEPKLFDGTIRENLVLGLDDASEERIVQACKDAEIHDFIVSLPDGYATPLGINTQTSLSGGQKQRLCLARALLREPMLLLLDEATSSLDSQSEKLVQAAIEKLVGQRSMTVIAVAHRLATIQKADVIFVFGESEVGSGSRIVEQGTHHDLLRRRGAYWQMCQEQALDR</sequence>
<keyword evidence="4 11" id="KW-0812">Transmembrane</keyword>
<dbReference type="PROSITE" id="PS50929">
    <property type="entry name" value="ABC_TM1F"/>
    <property type="match status" value="2"/>
</dbReference>
<protein>
    <recommendedName>
        <fullName evidence="16">ABC multidrug transporter</fullName>
    </recommendedName>
</protein>
<feature type="transmembrane region" description="Helical" evidence="11">
    <location>
        <begin position="112"/>
        <end position="131"/>
    </location>
</feature>
<dbReference type="PROSITE" id="PS00211">
    <property type="entry name" value="ABC_TRANSPORTER_1"/>
    <property type="match status" value="2"/>
</dbReference>
<keyword evidence="5" id="KW-0677">Repeat</keyword>
<dbReference type="SUPFAM" id="SSF90123">
    <property type="entry name" value="ABC transporter transmembrane region"/>
    <property type="match status" value="2"/>
</dbReference>
<evidence type="ECO:0000256" key="4">
    <source>
        <dbReference type="ARBA" id="ARBA00022692"/>
    </source>
</evidence>
<dbReference type="InterPro" id="IPR027417">
    <property type="entry name" value="P-loop_NTPase"/>
</dbReference>
<organism evidence="14 15">
    <name type="scientific">Exophiala xenobiotica</name>
    <dbReference type="NCBI Taxonomy" id="348802"/>
    <lineage>
        <taxon>Eukaryota</taxon>
        <taxon>Fungi</taxon>
        <taxon>Dikarya</taxon>
        <taxon>Ascomycota</taxon>
        <taxon>Pezizomycotina</taxon>
        <taxon>Eurotiomycetes</taxon>
        <taxon>Chaetothyriomycetidae</taxon>
        <taxon>Chaetothyriales</taxon>
        <taxon>Herpotrichiellaceae</taxon>
        <taxon>Exophiala</taxon>
    </lineage>
</organism>
<evidence type="ECO:0000313" key="14">
    <source>
        <dbReference type="EMBL" id="KIW61139.1"/>
    </source>
</evidence>
<keyword evidence="15" id="KW-1185">Reference proteome</keyword>
<dbReference type="GO" id="GO:0005524">
    <property type="term" value="F:ATP binding"/>
    <property type="evidence" value="ECO:0007669"/>
    <property type="project" value="UniProtKB-KW"/>
</dbReference>
<name>A0A0D2FLY0_9EURO</name>
<dbReference type="CDD" id="cd18578">
    <property type="entry name" value="ABC_6TM_Pgp_ABCB1_D2_like"/>
    <property type="match status" value="1"/>
</dbReference>
<evidence type="ECO:0000259" key="13">
    <source>
        <dbReference type="PROSITE" id="PS50929"/>
    </source>
</evidence>
<gene>
    <name evidence="14" type="ORF">PV05_01297</name>
</gene>
<dbReference type="GO" id="GO:0090374">
    <property type="term" value="P:oligopeptide export from mitochondrion"/>
    <property type="evidence" value="ECO:0007669"/>
    <property type="project" value="TreeGrafter"/>
</dbReference>
<dbReference type="HOGENOM" id="CLU_000604_17_8_1"/>
<dbReference type="InterPro" id="IPR036640">
    <property type="entry name" value="ABC1_TM_sf"/>
</dbReference>
<dbReference type="GeneID" id="25323205"/>
<keyword evidence="9 11" id="KW-0472">Membrane</keyword>
<evidence type="ECO:0008006" key="16">
    <source>
        <dbReference type="Google" id="ProtNLM"/>
    </source>
</evidence>
<evidence type="ECO:0000313" key="15">
    <source>
        <dbReference type="Proteomes" id="UP000054342"/>
    </source>
</evidence>
<dbReference type="RefSeq" id="XP_013321723.1">
    <property type="nucleotide sequence ID" value="XM_013466269.1"/>
</dbReference>
<comment type="similarity">
    <text evidence="2">Belongs to the ABC transporter superfamily. ABCB family. Multidrug resistance exporter (TC 3.A.1.201) subfamily.</text>
</comment>
<dbReference type="Gene3D" id="1.20.1560.10">
    <property type="entry name" value="ABC transporter type 1, transmembrane domain"/>
    <property type="match status" value="2"/>
</dbReference>
<feature type="region of interest" description="Disordered" evidence="10">
    <location>
        <begin position="445"/>
        <end position="480"/>
    </location>
</feature>
<evidence type="ECO:0000256" key="1">
    <source>
        <dbReference type="ARBA" id="ARBA00004141"/>
    </source>
</evidence>
<feature type="transmembrane region" description="Helical" evidence="11">
    <location>
        <begin position="288"/>
        <end position="311"/>
    </location>
</feature>
<dbReference type="Pfam" id="PF00664">
    <property type="entry name" value="ABC_membrane"/>
    <property type="match status" value="2"/>
</dbReference>
<feature type="transmembrane region" description="Helical" evidence="11">
    <location>
        <begin position="57"/>
        <end position="80"/>
    </location>
</feature>
<dbReference type="FunFam" id="3.40.50.300:FF:000913">
    <property type="entry name" value="ABC multidrug transporter SitT"/>
    <property type="match status" value="1"/>
</dbReference>
<feature type="transmembrane region" description="Helical" evidence="11">
    <location>
        <begin position="185"/>
        <end position="205"/>
    </location>
</feature>
<evidence type="ECO:0000256" key="11">
    <source>
        <dbReference type="SAM" id="Phobius"/>
    </source>
</evidence>
<evidence type="ECO:0000256" key="3">
    <source>
        <dbReference type="ARBA" id="ARBA00022448"/>
    </source>
</evidence>
<dbReference type="PANTHER" id="PTHR43394:SF11">
    <property type="entry name" value="ATP-BINDING CASSETTE TRANSPORTER"/>
    <property type="match status" value="1"/>
</dbReference>
<keyword evidence="3" id="KW-0813">Transport</keyword>
<accession>A0A0D2FLY0</accession>
<feature type="transmembrane region" description="Helical" evidence="11">
    <location>
        <begin position="879"/>
        <end position="897"/>
    </location>
</feature>
<dbReference type="Gene3D" id="3.40.50.300">
    <property type="entry name" value="P-loop containing nucleotide triphosphate hydrolases"/>
    <property type="match status" value="2"/>
</dbReference>
<feature type="transmembrane region" description="Helical" evidence="11">
    <location>
        <begin position="734"/>
        <end position="756"/>
    </location>
</feature>
<feature type="domain" description="ABC transmembrane type-1" evidence="13">
    <location>
        <begin position="736"/>
        <end position="1023"/>
    </location>
</feature>
<dbReference type="GO" id="GO:0005743">
    <property type="term" value="C:mitochondrial inner membrane"/>
    <property type="evidence" value="ECO:0007669"/>
    <property type="project" value="TreeGrafter"/>
</dbReference>
<keyword evidence="7" id="KW-0067">ATP-binding</keyword>
<feature type="transmembrane region" description="Helical" evidence="11">
    <location>
        <begin position="211"/>
        <end position="232"/>
    </location>
</feature>
<feature type="domain" description="ABC transporter" evidence="12">
    <location>
        <begin position="386"/>
        <end position="669"/>
    </location>
</feature>
<dbReference type="FunFam" id="1.20.1560.10:FF:000057">
    <property type="entry name" value="ABC multidrug transporter SitT"/>
    <property type="match status" value="1"/>
</dbReference>
<dbReference type="PROSITE" id="PS50893">
    <property type="entry name" value="ABC_TRANSPORTER_2"/>
    <property type="match status" value="2"/>
</dbReference>
<feature type="domain" description="ABC transporter" evidence="12">
    <location>
        <begin position="1062"/>
        <end position="1306"/>
    </location>
</feature>
<dbReference type="InterPro" id="IPR003439">
    <property type="entry name" value="ABC_transporter-like_ATP-bd"/>
</dbReference>
<dbReference type="OrthoDB" id="6500128at2759"/>
<evidence type="ECO:0000256" key="6">
    <source>
        <dbReference type="ARBA" id="ARBA00022741"/>
    </source>
</evidence>
<feature type="transmembrane region" description="Helical" evidence="11">
    <location>
        <begin position="850"/>
        <end position="873"/>
    </location>
</feature>
<feature type="domain" description="ABC transmembrane type-1" evidence="13">
    <location>
        <begin position="60"/>
        <end position="353"/>
    </location>
</feature>